<feature type="compositionally biased region" description="Polar residues" evidence="1">
    <location>
        <begin position="1"/>
        <end position="10"/>
    </location>
</feature>
<protein>
    <submittedName>
        <fullName evidence="2">Uncharacterized protein</fullName>
    </submittedName>
</protein>
<evidence type="ECO:0000313" key="3">
    <source>
        <dbReference type="Proteomes" id="UP001303373"/>
    </source>
</evidence>
<gene>
    <name evidence="2" type="ORF">R9X50_00435700</name>
</gene>
<evidence type="ECO:0000313" key="2">
    <source>
        <dbReference type="EMBL" id="WPH01511.1"/>
    </source>
</evidence>
<dbReference type="PANTHER" id="PTHR28230:SF1">
    <property type="entry name" value="MITOCHONDRIAL IMPORT PROTEIN 2"/>
    <property type="match status" value="1"/>
</dbReference>
<accession>A0AAQ3M7W6</accession>
<dbReference type="InterPro" id="IPR037652">
    <property type="entry name" value="Mim2"/>
</dbReference>
<feature type="compositionally biased region" description="Low complexity" evidence="1">
    <location>
        <begin position="22"/>
        <end position="36"/>
    </location>
</feature>
<dbReference type="GO" id="GO:0045040">
    <property type="term" value="P:protein insertion into mitochondrial outer membrane"/>
    <property type="evidence" value="ECO:0007669"/>
    <property type="project" value="InterPro"/>
</dbReference>
<name>A0AAQ3M7W6_9PEZI</name>
<feature type="region of interest" description="Disordered" evidence="1">
    <location>
        <begin position="1"/>
        <end position="45"/>
    </location>
</feature>
<dbReference type="GO" id="GO:0070096">
    <property type="term" value="P:mitochondrial outer membrane translocase complex assembly"/>
    <property type="evidence" value="ECO:0007669"/>
    <property type="project" value="InterPro"/>
</dbReference>
<sequence>MSISSSSYANIQAPPTAEEVDSLPSSSAGSTTSVSPSEEEEFISDAEREWRESLQQLELLLTMVLVPYMGKYFGRRCAYWAWGRIMEWKYPVSVEITSSKMFKAAGAIEAAASL</sequence>
<evidence type="ECO:0000256" key="1">
    <source>
        <dbReference type="SAM" id="MobiDB-lite"/>
    </source>
</evidence>
<dbReference type="EMBL" id="CP138585">
    <property type="protein sequence ID" value="WPH01511.1"/>
    <property type="molecule type" value="Genomic_DNA"/>
</dbReference>
<organism evidence="2 3">
    <name type="scientific">Acrodontium crateriforme</name>
    <dbReference type="NCBI Taxonomy" id="150365"/>
    <lineage>
        <taxon>Eukaryota</taxon>
        <taxon>Fungi</taxon>
        <taxon>Dikarya</taxon>
        <taxon>Ascomycota</taxon>
        <taxon>Pezizomycotina</taxon>
        <taxon>Dothideomycetes</taxon>
        <taxon>Dothideomycetidae</taxon>
        <taxon>Mycosphaerellales</taxon>
        <taxon>Teratosphaeriaceae</taxon>
        <taxon>Acrodontium</taxon>
    </lineage>
</organism>
<dbReference type="PANTHER" id="PTHR28230">
    <property type="entry name" value="CHROMOSOME 1, WHOLE GENOME SHOTGUN SEQUENCE"/>
    <property type="match status" value="1"/>
</dbReference>
<dbReference type="AlphaFoldDB" id="A0AAQ3M7W6"/>
<reference evidence="2 3" key="1">
    <citation type="submission" date="2023-11" db="EMBL/GenBank/DDBJ databases">
        <title>An acidophilic fungus is an integral part of prey digestion in a carnivorous sundew plant.</title>
        <authorList>
            <person name="Tsai I.J."/>
        </authorList>
    </citation>
    <scope>NUCLEOTIDE SEQUENCE [LARGE SCALE GENOMIC DNA]</scope>
    <source>
        <strain evidence="2">169a</strain>
    </source>
</reference>
<proteinExistence type="predicted"/>
<dbReference type="Proteomes" id="UP001303373">
    <property type="component" value="Chromosome 6"/>
</dbReference>
<dbReference type="Pfam" id="PF19117">
    <property type="entry name" value="Mim2"/>
    <property type="match status" value="1"/>
</dbReference>
<dbReference type="GO" id="GO:0005741">
    <property type="term" value="C:mitochondrial outer membrane"/>
    <property type="evidence" value="ECO:0007669"/>
    <property type="project" value="TreeGrafter"/>
</dbReference>
<keyword evidence="3" id="KW-1185">Reference proteome</keyword>